<gene>
    <name evidence="1" type="ORF">BRADI_3g19575v3</name>
</gene>
<name>A0A0Q3Q2N1_BRADI</name>
<dbReference type="InParanoid" id="A0A0Q3Q2N1"/>
<accession>A0A0Q3Q2N1</accession>
<proteinExistence type="predicted"/>
<organism evidence="1">
    <name type="scientific">Brachypodium distachyon</name>
    <name type="common">Purple false brome</name>
    <name type="synonym">Trachynia distachya</name>
    <dbReference type="NCBI Taxonomy" id="15368"/>
    <lineage>
        <taxon>Eukaryota</taxon>
        <taxon>Viridiplantae</taxon>
        <taxon>Streptophyta</taxon>
        <taxon>Embryophyta</taxon>
        <taxon>Tracheophyta</taxon>
        <taxon>Spermatophyta</taxon>
        <taxon>Magnoliopsida</taxon>
        <taxon>Liliopsida</taxon>
        <taxon>Poales</taxon>
        <taxon>Poaceae</taxon>
        <taxon>BOP clade</taxon>
        <taxon>Pooideae</taxon>
        <taxon>Stipodae</taxon>
        <taxon>Brachypodieae</taxon>
        <taxon>Brachypodium</taxon>
    </lineage>
</organism>
<dbReference type="EMBL" id="CM000882">
    <property type="protein sequence ID" value="KQJ95881.1"/>
    <property type="molecule type" value="Genomic_DNA"/>
</dbReference>
<evidence type="ECO:0000313" key="3">
    <source>
        <dbReference type="Proteomes" id="UP000008810"/>
    </source>
</evidence>
<reference evidence="1" key="2">
    <citation type="submission" date="2017-06" db="EMBL/GenBank/DDBJ databases">
        <title>WGS assembly of Brachypodium distachyon.</title>
        <authorList>
            <consortium name="The International Brachypodium Initiative"/>
            <person name="Lucas S."/>
            <person name="Harmon-Smith M."/>
            <person name="Lail K."/>
            <person name="Tice H."/>
            <person name="Grimwood J."/>
            <person name="Bruce D."/>
            <person name="Barry K."/>
            <person name="Shu S."/>
            <person name="Lindquist E."/>
            <person name="Wang M."/>
            <person name="Pitluck S."/>
            <person name="Vogel J.P."/>
            <person name="Garvin D.F."/>
            <person name="Mockler T.C."/>
            <person name="Schmutz J."/>
            <person name="Rokhsar D."/>
            <person name="Bevan M.W."/>
        </authorList>
    </citation>
    <scope>NUCLEOTIDE SEQUENCE</scope>
    <source>
        <strain evidence="1">Bd21</strain>
    </source>
</reference>
<reference evidence="1 2" key="1">
    <citation type="journal article" date="2010" name="Nature">
        <title>Genome sequencing and analysis of the model grass Brachypodium distachyon.</title>
        <authorList>
            <consortium name="International Brachypodium Initiative"/>
        </authorList>
    </citation>
    <scope>NUCLEOTIDE SEQUENCE [LARGE SCALE GENOMIC DNA]</scope>
    <source>
        <strain evidence="1 2">Bd21</strain>
    </source>
</reference>
<evidence type="ECO:0000313" key="1">
    <source>
        <dbReference type="EMBL" id="KQJ95881.1"/>
    </source>
</evidence>
<protein>
    <submittedName>
        <fullName evidence="1 2">Uncharacterized protein</fullName>
    </submittedName>
</protein>
<evidence type="ECO:0000313" key="2">
    <source>
        <dbReference type="EnsemblPlants" id="KQJ95881"/>
    </source>
</evidence>
<keyword evidence="3" id="KW-1185">Reference proteome</keyword>
<dbReference type="EnsemblPlants" id="KQJ95881">
    <property type="protein sequence ID" value="KQJ95881"/>
    <property type="gene ID" value="BRADI_3g19575v3"/>
</dbReference>
<reference evidence="2" key="3">
    <citation type="submission" date="2018-08" db="UniProtKB">
        <authorList>
            <consortium name="EnsemblPlants"/>
        </authorList>
    </citation>
    <scope>IDENTIFICATION</scope>
    <source>
        <strain evidence="2">cv. Bd21</strain>
    </source>
</reference>
<dbReference type="Proteomes" id="UP000008810">
    <property type="component" value="Chromosome 3"/>
</dbReference>
<sequence>MHLFHVLQEKAKETRIRRMFAEQRPCKRSRYATGRMHWGGSRKKA</sequence>
<dbReference type="Gramene" id="KQJ95881">
    <property type="protein sequence ID" value="KQJ95881"/>
    <property type="gene ID" value="BRADI_3g19575v3"/>
</dbReference>
<dbReference type="AlphaFoldDB" id="A0A0Q3Q2N1"/>